<dbReference type="InterPro" id="IPR050380">
    <property type="entry name" value="Immune_Resp_Modulators"/>
</dbReference>
<dbReference type="InterPro" id="IPR003597">
    <property type="entry name" value="Ig_C1-set"/>
</dbReference>
<dbReference type="PROSITE" id="PS50835">
    <property type="entry name" value="IG_LIKE"/>
    <property type="match status" value="1"/>
</dbReference>
<reference evidence="4" key="1">
    <citation type="journal article" date="2006" name="Science">
        <title>Ancient noncoding elements conserved in the human genome.</title>
        <authorList>
            <person name="Venkatesh B."/>
            <person name="Kirkness E.F."/>
            <person name="Loh Y.H."/>
            <person name="Halpern A.L."/>
            <person name="Lee A.P."/>
            <person name="Johnson J."/>
            <person name="Dandona N."/>
            <person name="Viswanathan L.D."/>
            <person name="Tay A."/>
            <person name="Venter J.C."/>
            <person name="Strausberg R.L."/>
            <person name="Brenner S."/>
        </authorList>
    </citation>
    <scope>NUCLEOTIDE SEQUENCE [LARGE SCALE GENOMIC DNA]</scope>
</reference>
<dbReference type="InterPro" id="IPR013783">
    <property type="entry name" value="Ig-like_fold"/>
</dbReference>
<dbReference type="SMART" id="SM00407">
    <property type="entry name" value="IGc1"/>
    <property type="match status" value="1"/>
</dbReference>
<protein>
    <recommendedName>
        <fullName evidence="2">Ig-like domain-containing protein</fullName>
    </recommendedName>
</protein>
<organism evidence="3 4">
    <name type="scientific">Callorhinchus milii</name>
    <name type="common">Ghost shark</name>
    <dbReference type="NCBI Taxonomy" id="7868"/>
    <lineage>
        <taxon>Eukaryota</taxon>
        <taxon>Metazoa</taxon>
        <taxon>Chordata</taxon>
        <taxon>Craniata</taxon>
        <taxon>Vertebrata</taxon>
        <taxon>Chondrichthyes</taxon>
        <taxon>Holocephali</taxon>
        <taxon>Chimaeriformes</taxon>
        <taxon>Callorhinchidae</taxon>
        <taxon>Callorhinchus</taxon>
    </lineage>
</organism>
<dbReference type="Ensembl" id="ENSCMIT00000035970.1">
    <property type="protein sequence ID" value="ENSCMIP00000035443.1"/>
    <property type="gene ID" value="ENSCMIG00000014996.1"/>
</dbReference>
<keyword evidence="4" id="KW-1185">Reference proteome</keyword>
<reference evidence="3" key="4">
    <citation type="submission" date="2025-08" db="UniProtKB">
        <authorList>
            <consortium name="Ensembl"/>
        </authorList>
    </citation>
    <scope>IDENTIFICATION</scope>
</reference>
<name>A0A4W3JBI2_CALMI</name>
<feature type="domain" description="Ig-like" evidence="2">
    <location>
        <begin position="24"/>
        <end position="111"/>
    </location>
</feature>
<keyword evidence="1" id="KW-0325">Glycoprotein</keyword>
<dbReference type="Gene3D" id="2.60.40.10">
    <property type="entry name" value="Immunoglobulins"/>
    <property type="match status" value="1"/>
</dbReference>
<dbReference type="InterPro" id="IPR036179">
    <property type="entry name" value="Ig-like_dom_sf"/>
</dbReference>
<dbReference type="PANTHER" id="PTHR23411">
    <property type="entry name" value="TAPASIN"/>
    <property type="match status" value="1"/>
</dbReference>
<reference evidence="4" key="3">
    <citation type="journal article" date="2014" name="Nature">
        <title>Elephant shark genome provides unique insights into gnathostome evolution.</title>
        <authorList>
            <consortium name="International Elephant Shark Genome Sequencing Consortium"/>
            <person name="Venkatesh B."/>
            <person name="Lee A.P."/>
            <person name="Ravi V."/>
            <person name="Maurya A.K."/>
            <person name="Lian M.M."/>
            <person name="Swann J.B."/>
            <person name="Ohta Y."/>
            <person name="Flajnik M.F."/>
            <person name="Sutoh Y."/>
            <person name="Kasahara M."/>
            <person name="Hoon S."/>
            <person name="Gangu V."/>
            <person name="Roy S.W."/>
            <person name="Irimia M."/>
            <person name="Korzh V."/>
            <person name="Kondrychyn I."/>
            <person name="Lim Z.W."/>
            <person name="Tay B.H."/>
            <person name="Tohari S."/>
            <person name="Kong K.W."/>
            <person name="Ho S."/>
            <person name="Lorente-Galdos B."/>
            <person name="Quilez J."/>
            <person name="Marques-Bonet T."/>
            <person name="Raney B.J."/>
            <person name="Ingham P.W."/>
            <person name="Tay A."/>
            <person name="Hillier L.W."/>
            <person name="Minx P."/>
            <person name="Boehm T."/>
            <person name="Wilson R.K."/>
            <person name="Brenner S."/>
            <person name="Warren W.C."/>
        </authorList>
    </citation>
    <scope>NUCLEOTIDE SEQUENCE [LARGE SCALE GENOMIC DNA]</scope>
</reference>
<dbReference type="AlphaFoldDB" id="A0A4W3JBI2"/>
<evidence type="ECO:0000259" key="2">
    <source>
        <dbReference type="PROSITE" id="PS50835"/>
    </source>
</evidence>
<proteinExistence type="predicted"/>
<reference evidence="3" key="5">
    <citation type="submission" date="2025-09" db="UniProtKB">
        <authorList>
            <consortium name="Ensembl"/>
        </authorList>
    </citation>
    <scope>IDENTIFICATION</scope>
</reference>
<dbReference type="Pfam" id="PF07654">
    <property type="entry name" value="C1-set"/>
    <property type="match status" value="1"/>
</dbReference>
<sequence>AQLADAFAHKYTVNSLYNRSPETPKIQVFRENDKSDTEFLLVCLITGFYPDVIKVYWKPDGEQSKWETDPVEKENGETSYVISRFNVTQLQWKNSKVICGVQHESSKDNIEVHPSCFCMTIRFCMSYFYFLRISYPLIGLRNDRI</sequence>
<reference evidence="4" key="2">
    <citation type="journal article" date="2007" name="PLoS Biol.">
        <title>Survey sequencing and comparative analysis of the elephant shark (Callorhinchus milii) genome.</title>
        <authorList>
            <person name="Venkatesh B."/>
            <person name="Kirkness E.F."/>
            <person name="Loh Y.H."/>
            <person name="Halpern A.L."/>
            <person name="Lee A.P."/>
            <person name="Johnson J."/>
            <person name="Dandona N."/>
            <person name="Viswanathan L.D."/>
            <person name="Tay A."/>
            <person name="Venter J.C."/>
            <person name="Strausberg R.L."/>
            <person name="Brenner S."/>
        </authorList>
    </citation>
    <scope>NUCLEOTIDE SEQUENCE [LARGE SCALE GENOMIC DNA]</scope>
</reference>
<dbReference type="CDD" id="cd00098">
    <property type="entry name" value="IgC1"/>
    <property type="match status" value="1"/>
</dbReference>
<evidence type="ECO:0000313" key="4">
    <source>
        <dbReference type="Proteomes" id="UP000314986"/>
    </source>
</evidence>
<evidence type="ECO:0000256" key="1">
    <source>
        <dbReference type="ARBA" id="ARBA00023180"/>
    </source>
</evidence>
<dbReference type="InterPro" id="IPR007110">
    <property type="entry name" value="Ig-like_dom"/>
</dbReference>
<dbReference type="GeneTree" id="ENSGT01110000268850"/>
<accession>A0A4W3JBI2</accession>
<dbReference type="Proteomes" id="UP000314986">
    <property type="component" value="Unassembled WGS sequence"/>
</dbReference>
<dbReference type="SUPFAM" id="SSF48726">
    <property type="entry name" value="Immunoglobulin"/>
    <property type="match status" value="1"/>
</dbReference>
<evidence type="ECO:0000313" key="3">
    <source>
        <dbReference type="Ensembl" id="ENSCMIP00000035443.1"/>
    </source>
</evidence>